<feature type="domain" description="Glycosyltransferase subfamily 4-like N-terminal" evidence="2">
    <location>
        <begin position="17"/>
        <end position="173"/>
    </location>
</feature>
<keyword evidence="3" id="KW-0808">Transferase</keyword>
<dbReference type="InterPro" id="IPR028098">
    <property type="entry name" value="Glyco_trans_4-like_N"/>
</dbReference>
<dbReference type="PANTHER" id="PTHR12526:SF630">
    <property type="entry name" value="GLYCOSYLTRANSFERASE"/>
    <property type="match status" value="1"/>
</dbReference>
<proteinExistence type="predicted"/>
<dbReference type="CDD" id="cd03811">
    <property type="entry name" value="GT4_GT28_WabH-like"/>
    <property type="match status" value="1"/>
</dbReference>
<organism evidence="3 4">
    <name type="scientific">Lacticaseibacillus rhamnosus</name>
    <name type="common">Lactobacillus rhamnosus</name>
    <dbReference type="NCBI Taxonomy" id="47715"/>
    <lineage>
        <taxon>Bacteria</taxon>
        <taxon>Bacillati</taxon>
        <taxon>Bacillota</taxon>
        <taxon>Bacilli</taxon>
        <taxon>Lactobacillales</taxon>
        <taxon>Lactobacillaceae</taxon>
        <taxon>Lacticaseibacillus</taxon>
    </lineage>
</organism>
<protein>
    <submittedName>
        <fullName evidence="3">Glycosyltransferase</fullName>
    </submittedName>
</protein>
<evidence type="ECO:0000313" key="4">
    <source>
        <dbReference type="Proteomes" id="UP000552935"/>
    </source>
</evidence>
<dbReference type="SUPFAM" id="SSF53756">
    <property type="entry name" value="UDP-Glycosyltransferase/glycogen phosphorylase"/>
    <property type="match status" value="1"/>
</dbReference>
<reference evidence="3 4" key="1">
    <citation type="submission" date="2020-07" db="EMBL/GenBank/DDBJ databases">
        <title>Organ Donor 1.</title>
        <authorList>
            <person name="Marsh A.J."/>
            <person name="Azcarate-Peril M.A."/>
        </authorList>
    </citation>
    <scope>NUCLEOTIDE SEQUENCE [LARGE SCALE GENOMIC DNA]</scope>
    <source>
        <strain evidence="3 4">AMC0712</strain>
    </source>
</reference>
<dbReference type="EMBL" id="JACCKI010000007">
    <property type="protein sequence ID" value="NZA05380.1"/>
    <property type="molecule type" value="Genomic_DNA"/>
</dbReference>
<dbReference type="Pfam" id="PF00534">
    <property type="entry name" value="Glycos_transf_1"/>
    <property type="match status" value="1"/>
</dbReference>
<evidence type="ECO:0000313" key="3">
    <source>
        <dbReference type="EMBL" id="NZA05380.1"/>
    </source>
</evidence>
<dbReference type="Pfam" id="PF13439">
    <property type="entry name" value="Glyco_transf_4"/>
    <property type="match status" value="1"/>
</dbReference>
<gene>
    <name evidence="3" type="ORF">H0N82_09810</name>
</gene>
<dbReference type="Gene3D" id="3.40.50.2000">
    <property type="entry name" value="Glycogen Phosphorylase B"/>
    <property type="match status" value="2"/>
</dbReference>
<dbReference type="InterPro" id="IPR001296">
    <property type="entry name" value="Glyco_trans_1"/>
</dbReference>
<name>A0A853J5L8_LACRH</name>
<sequence length="359" mass="40602">MDKARVIVLLPRLSGHGGTETVVNEWIRQSNDNFFGDEFIVQYVAATGTDSENWHVASKYYIWNDVRNNHFIRQIQGTLFLSRFLKSSNPDIVIVLSTKLLQIAKMVRDIFHLKYKIVTWLHFSLRNGTGFDLSKIHLADSHLCISSGIKEELHDLGVDDSRIFMIGNPVKPNKPIIRNNDGKAHFYYVGRLMLTGQKNLKEMFLGLANLNLDWQLDLIGDGSKSEIKSIESFIQQLNIGKRVNLRGWSASPWDLVINPTAILLTSKYEGFGMTLAEACARGIPCISSDCPVGPRDIITNGVNGFLYPPGDIDRLSKALNKIVIEKDSFGYSTIANSIKKYYPKQYFRNLKNVFKNILG</sequence>
<dbReference type="PANTHER" id="PTHR12526">
    <property type="entry name" value="GLYCOSYLTRANSFERASE"/>
    <property type="match status" value="1"/>
</dbReference>
<dbReference type="RefSeq" id="WP_005692787.1">
    <property type="nucleotide sequence ID" value="NZ_CM122993.1"/>
</dbReference>
<dbReference type="GO" id="GO:0016757">
    <property type="term" value="F:glycosyltransferase activity"/>
    <property type="evidence" value="ECO:0007669"/>
    <property type="project" value="InterPro"/>
</dbReference>
<dbReference type="Proteomes" id="UP000552935">
    <property type="component" value="Unassembled WGS sequence"/>
</dbReference>
<feature type="domain" description="Glycosyl transferase family 1" evidence="1">
    <location>
        <begin position="174"/>
        <end position="326"/>
    </location>
</feature>
<dbReference type="AlphaFoldDB" id="A0A853J5L8"/>
<evidence type="ECO:0000259" key="2">
    <source>
        <dbReference type="Pfam" id="PF13439"/>
    </source>
</evidence>
<evidence type="ECO:0000259" key="1">
    <source>
        <dbReference type="Pfam" id="PF00534"/>
    </source>
</evidence>
<comment type="caution">
    <text evidence="3">The sequence shown here is derived from an EMBL/GenBank/DDBJ whole genome shotgun (WGS) entry which is preliminary data.</text>
</comment>
<accession>A0A853J5L8</accession>